<gene>
    <name evidence="1" type="ORF">PG2011B_1424</name>
</gene>
<organism evidence="1 2">
    <name type="scientific">Bifidobacterium animalis subsp. lactis</name>
    <name type="common">Bifidobacterium lactis</name>
    <dbReference type="NCBI Taxonomy" id="302911"/>
    <lineage>
        <taxon>Bacteria</taxon>
        <taxon>Bacillati</taxon>
        <taxon>Actinomycetota</taxon>
        <taxon>Actinomycetes</taxon>
        <taxon>Bifidobacteriales</taxon>
        <taxon>Bifidobacteriaceae</taxon>
        <taxon>Bifidobacterium</taxon>
    </lineage>
</organism>
<evidence type="ECO:0000313" key="2">
    <source>
        <dbReference type="Proteomes" id="UP000293613"/>
    </source>
</evidence>
<comment type="caution">
    <text evidence="1">The sequence shown here is derived from an EMBL/GenBank/DDBJ whole genome shotgun (WGS) entry which is preliminary data.</text>
</comment>
<accession>A0A8B3RGR2</accession>
<evidence type="ECO:0000313" key="1">
    <source>
        <dbReference type="EMBL" id="RYM93476.1"/>
    </source>
</evidence>
<protein>
    <submittedName>
        <fullName evidence="1">Uncharacterized protein</fullName>
    </submittedName>
</protein>
<name>A0A8B3RGR2_BIFAN</name>
<sequence>MGGNELSPDRFVSVKGLNEGNYTCDEEQALI</sequence>
<dbReference type="EMBL" id="RSCO01000032">
    <property type="protein sequence ID" value="RYM93476.1"/>
    <property type="molecule type" value="Genomic_DNA"/>
</dbReference>
<dbReference type="Proteomes" id="UP000293613">
    <property type="component" value="Unassembled WGS sequence"/>
</dbReference>
<dbReference type="AlphaFoldDB" id="A0A8B3RGR2"/>
<reference evidence="1 2" key="1">
    <citation type="journal article" date="2019" name="Appl. Environ. Microbiol.">
        <title>Dissecting the evolutionary development of the Bifidobacterium animalis species through comparative genomics analyses.</title>
        <authorList>
            <person name="Lugli G.A."/>
            <person name="Mancino W."/>
            <person name="Milani C."/>
            <person name="Duranti S."/>
            <person name="Mancabelli L."/>
            <person name="Napoli S."/>
            <person name="Mangifesta M."/>
            <person name="Viappiani A."/>
            <person name="Anzalone R."/>
            <person name="Longhi G."/>
            <person name="van Sinderen D."/>
            <person name="Ventura M."/>
            <person name="Turroni F."/>
        </authorList>
    </citation>
    <scope>NUCLEOTIDE SEQUENCE [LARGE SCALE GENOMIC DNA]</scope>
    <source>
        <strain evidence="1 2">2011B</strain>
    </source>
</reference>
<proteinExistence type="predicted"/>